<protein>
    <submittedName>
        <fullName evidence="10">ABC transporter permease</fullName>
    </submittedName>
</protein>
<dbReference type="GO" id="GO:0005886">
    <property type="term" value="C:plasma membrane"/>
    <property type="evidence" value="ECO:0007669"/>
    <property type="project" value="UniProtKB-SubCell"/>
</dbReference>
<evidence type="ECO:0000256" key="5">
    <source>
        <dbReference type="ARBA" id="ARBA00022692"/>
    </source>
</evidence>
<keyword evidence="6 8" id="KW-1133">Transmembrane helix</keyword>
<name>A0A9X1P5Y7_9HYPH</name>
<evidence type="ECO:0000256" key="7">
    <source>
        <dbReference type="ARBA" id="ARBA00023136"/>
    </source>
</evidence>
<evidence type="ECO:0000256" key="8">
    <source>
        <dbReference type="SAM" id="Phobius"/>
    </source>
</evidence>
<feature type="transmembrane region" description="Helical" evidence="8">
    <location>
        <begin position="46"/>
        <end position="69"/>
    </location>
</feature>
<reference evidence="10" key="1">
    <citation type="submission" date="2022-01" db="EMBL/GenBank/DDBJ databases">
        <title>Jiella avicenniae sp. nov., a novel endophytic bacterium isolated from bark of Avicennia marina.</title>
        <authorList>
            <person name="Tuo L."/>
        </authorList>
    </citation>
    <scope>NUCLEOTIDE SEQUENCE</scope>
    <source>
        <strain evidence="10">CBK1P-4</strain>
    </source>
</reference>
<accession>A0A9X1P5Y7</accession>
<feature type="transmembrane region" description="Helical" evidence="8">
    <location>
        <begin position="89"/>
        <end position="107"/>
    </location>
</feature>
<gene>
    <name evidence="10" type="ORF">LZD57_18055</name>
</gene>
<evidence type="ECO:0000256" key="6">
    <source>
        <dbReference type="ARBA" id="ARBA00022989"/>
    </source>
</evidence>
<organism evidence="10 11">
    <name type="scientific">Jiella avicenniae</name>
    <dbReference type="NCBI Taxonomy" id="2907202"/>
    <lineage>
        <taxon>Bacteria</taxon>
        <taxon>Pseudomonadati</taxon>
        <taxon>Pseudomonadota</taxon>
        <taxon>Alphaproteobacteria</taxon>
        <taxon>Hyphomicrobiales</taxon>
        <taxon>Aurantimonadaceae</taxon>
        <taxon>Jiella</taxon>
    </lineage>
</organism>
<dbReference type="AlphaFoldDB" id="A0A9X1P5Y7"/>
<feature type="transmembrane region" description="Helical" evidence="8">
    <location>
        <begin position="145"/>
        <end position="167"/>
    </location>
</feature>
<dbReference type="SUPFAM" id="SSF161098">
    <property type="entry name" value="MetI-like"/>
    <property type="match status" value="1"/>
</dbReference>
<keyword evidence="7 8" id="KW-0472">Membrane</keyword>
<evidence type="ECO:0000256" key="1">
    <source>
        <dbReference type="ARBA" id="ARBA00004651"/>
    </source>
</evidence>
<feature type="transmembrane region" description="Helical" evidence="8">
    <location>
        <begin position="196"/>
        <end position="215"/>
    </location>
</feature>
<dbReference type="PANTHER" id="PTHR42929">
    <property type="entry name" value="INNER MEMBRANE ABC TRANSPORTER PERMEASE PROTEIN YDCU-RELATED-RELATED"/>
    <property type="match status" value="1"/>
</dbReference>
<feature type="transmembrane region" description="Helical" evidence="8">
    <location>
        <begin position="113"/>
        <end position="133"/>
    </location>
</feature>
<keyword evidence="11" id="KW-1185">Reference proteome</keyword>
<dbReference type="GO" id="GO:0055085">
    <property type="term" value="P:transmembrane transport"/>
    <property type="evidence" value="ECO:0007669"/>
    <property type="project" value="InterPro"/>
</dbReference>
<keyword evidence="3" id="KW-0813">Transport</keyword>
<dbReference type="EMBL" id="JAJUWU010000019">
    <property type="protein sequence ID" value="MCE7029898.1"/>
    <property type="molecule type" value="Genomic_DNA"/>
</dbReference>
<dbReference type="PANTHER" id="PTHR42929:SF1">
    <property type="entry name" value="INNER MEMBRANE ABC TRANSPORTER PERMEASE PROTEIN YDCU-RELATED"/>
    <property type="match status" value="1"/>
</dbReference>
<evidence type="ECO:0000313" key="11">
    <source>
        <dbReference type="Proteomes" id="UP001139035"/>
    </source>
</evidence>
<dbReference type="PROSITE" id="PS50928">
    <property type="entry name" value="ABC_TM1"/>
    <property type="match status" value="1"/>
</dbReference>
<sequence length="325" mass="35899">MPPEVMTDTMDASTRVGASNAEKGISSGARKRRTSWTPAWVPYAQAAPLALVFFLFFILPLVATFVVSFWNYTEYSIEPAFVLSNYQDVFYGCFSGSPALCTTFATYLSTLKFVAIVWVATLLIGFTVAYFLAFHIRTLPMQIALFMVCTIPFWTSNVIRMISWIPLLGRNGLVNEMLTSIGLVDAPIEWLLYSDFAVALALVHLYTLFMVVPIFNSMMRIDRSLIEAAYDAGASGWQTLTNVIIPLVKPGILIGSIFVVTIVTGDYLTIGIMGGQQIASVGKTIQTQINFLQFPIAAANAIVLLAVVLLTIWGMLRLVDIRKEL</sequence>
<proteinExistence type="inferred from homology"/>
<dbReference type="Gene3D" id="1.10.3720.10">
    <property type="entry name" value="MetI-like"/>
    <property type="match status" value="1"/>
</dbReference>
<feature type="transmembrane region" description="Helical" evidence="8">
    <location>
        <begin position="252"/>
        <end position="274"/>
    </location>
</feature>
<comment type="similarity">
    <text evidence="2">Belongs to the binding-protein-dependent transport system permease family. CysTW subfamily.</text>
</comment>
<dbReference type="InterPro" id="IPR000515">
    <property type="entry name" value="MetI-like"/>
</dbReference>
<feature type="domain" description="ABC transmembrane type-1" evidence="9">
    <location>
        <begin position="107"/>
        <end position="315"/>
    </location>
</feature>
<dbReference type="InterPro" id="IPR035906">
    <property type="entry name" value="MetI-like_sf"/>
</dbReference>
<keyword evidence="5 8" id="KW-0812">Transmembrane</keyword>
<evidence type="ECO:0000256" key="3">
    <source>
        <dbReference type="ARBA" id="ARBA00022448"/>
    </source>
</evidence>
<dbReference type="Proteomes" id="UP001139035">
    <property type="component" value="Unassembled WGS sequence"/>
</dbReference>
<evidence type="ECO:0000259" key="9">
    <source>
        <dbReference type="PROSITE" id="PS50928"/>
    </source>
</evidence>
<feature type="transmembrane region" description="Helical" evidence="8">
    <location>
        <begin position="294"/>
        <end position="316"/>
    </location>
</feature>
<keyword evidence="4" id="KW-1003">Cell membrane</keyword>
<dbReference type="CDD" id="cd06261">
    <property type="entry name" value="TM_PBP2"/>
    <property type="match status" value="1"/>
</dbReference>
<evidence type="ECO:0000313" key="10">
    <source>
        <dbReference type="EMBL" id="MCE7029898.1"/>
    </source>
</evidence>
<comment type="caution">
    <text evidence="10">The sequence shown here is derived from an EMBL/GenBank/DDBJ whole genome shotgun (WGS) entry which is preliminary data.</text>
</comment>
<comment type="subcellular location">
    <subcellularLocation>
        <location evidence="1">Cell membrane</location>
        <topology evidence="1">Multi-pass membrane protein</topology>
    </subcellularLocation>
</comment>
<evidence type="ECO:0000256" key="4">
    <source>
        <dbReference type="ARBA" id="ARBA00022475"/>
    </source>
</evidence>
<evidence type="ECO:0000256" key="2">
    <source>
        <dbReference type="ARBA" id="ARBA00007069"/>
    </source>
</evidence>